<dbReference type="AlphaFoldDB" id="A0A7I7XEK0"/>
<keyword evidence="2" id="KW-1185">Reference proteome</keyword>
<sequence>MVVDVPDRFGTGMPGDVSGVCVTVVGGSGPGPSGSTIVVAVGGPLVEGVVLGPEVDVVDVGLVSEVVVSVVVGVVVGVDRYVVRGAVCTLVRGTHVYSGSGMKPGGTTWVASGAAGGGGAGW</sequence>
<accession>A0A7I7XEK0</accession>
<evidence type="ECO:0000313" key="1">
    <source>
        <dbReference type="EMBL" id="BBZ27448.1"/>
    </source>
</evidence>
<protein>
    <submittedName>
        <fullName evidence="1">Uncharacterized protein</fullName>
    </submittedName>
</protein>
<dbReference type="Proteomes" id="UP000466517">
    <property type="component" value="Chromosome"/>
</dbReference>
<dbReference type="EMBL" id="AP022610">
    <property type="protein sequence ID" value="BBZ27448.1"/>
    <property type="molecule type" value="Genomic_DNA"/>
</dbReference>
<name>A0A7I7XEK0_9MYCO</name>
<reference evidence="1 2" key="1">
    <citation type="journal article" date="2019" name="Emerg. Microbes Infect.">
        <title>Comprehensive subspecies identification of 175 nontuberculous mycobacteria species based on 7547 genomic profiles.</title>
        <authorList>
            <person name="Matsumoto Y."/>
            <person name="Kinjo T."/>
            <person name="Motooka D."/>
            <person name="Nabeya D."/>
            <person name="Jung N."/>
            <person name="Uechi K."/>
            <person name="Horii T."/>
            <person name="Iida T."/>
            <person name="Fujita J."/>
            <person name="Nakamura S."/>
        </authorList>
    </citation>
    <scope>NUCLEOTIDE SEQUENCE [LARGE SCALE GENOMIC DNA]</scope>
    <source>
        <strain evidence="1 2">JCM 13574</strain>
    </source>
</reference>
<gene>
    <name evidence="1" type="ORF">MMAD_17430</name>
</gene>
<organism evidence="1 2">
    <name type="scientific">Mycolicibacterium madagascariense</name>
    <dbReference type="NCBI Taxonomy" id="212765"/>
    <lineage>
        <taxon>Bacteria</taxon>
        <taxon>Bacillati</taxon>
        <taxon>Actinomycetota</taxon>
        <taxon>Actinomycetes</taxon>
        <taxon>Mycobacteriales</taxon>
        <taxon>Mycobacteriaceae</taxon>
        <taxon>Mycolicibacterium</taxon>
    </lineage>
</organism>
<dbReference type="KEGG" id="mmag:MMAD_17430"/>
<proteinExistence type="predicted"/>
<evidence type="ECO:0000313" key="2">
    <source>
        <dbReference type="Proteomes" id="UP000466517"/>
    </source>
</evidence>